<dbReference type="RefSeq" id="WP_003815022.1">
    <property type="nucleotide sequence ID" value="NC_019382.1"/>
</dbReference>
<keyword evidence="1" id="KW-0472">Membrane</keyword>
<dbReference type="EMBL" id="HE965806">
    <property type="protein sequence ID" value="CCJ55911.1"/>
    <property type="molecule type" value="Genomic_DNA"/>
</dbReference>
<dbReference type="Proteomes" id="UP000007564">
    <property type="component" value="Chromosome"/>
</dbReference>
<sequence length="332" mass="35163">MISLSVPGGNFYLAMALSLFCLSTLLTWAVTLAANRGARRWLAAHRRLGPALMVLLAVAGAIFPYQHFSQWRQAQREAREQAARRAVLEAARRVDGIDMPAGTELRLAEPGRLDSFQGADFPVPAHVAGLRVTRLVRHGAAPGGRQGWSVTLDGNQRIDGWLCSRGHQVELAVRDGTPAFAGCHLAAGNEIGGAAVPPGAWVAARQPGPWLLRTEGSDPLDVGRLPLLKVDMTLDDRRQVAGFEGLLARELTLGEMTYPTGTRVASAPAGLAQAQAGDLLFSPSRGRAARRGAGTEIVAGKSVLQAPDGTVRAVLANRDAGVLDFAAVRMAP</sequence>
<protein>
    <submittedName>
        <fullName evidence="2">Uncharacterized protein</fullName>
    </submittedName>
</protein>
<dbReference type="KEGG" id="bbh:BN112_3997"/>
<dbReference type="GeneID" id="93205751"/>
<feature type="transmembrane region" description="Helical" evidence="1">
    <location>
        <begin position="12"/>
        <end position="35"/>
    </location>
</feature>
<dbReference type="HOGENOM" id="CLU_065995_0_0_4"/>
<name>A0A0C6P8L5_BORBO</name>
<proteinExistence type="predicted"/>
<reference evidence="2 3" key="1">
    <citation type="journal article" date="2012" name="BMC Genomics">
        <title>Comparative genomics of the classical Bordetella subspecies: the evolution and exchange of virulence-associated diversity amongst closely related pathogens.</title>
        <authorList>
            <person name="Park J."/>
            <person name="Zhang Y."/>
            <person name="Buboltz A.M."/>
            <person name="Zhang X."/>
            <person name="Schuster S.C."/>
            <person name="Ahuja U."/>
            <person name="Liu M."/>
            <person name="Miller J.F."/>
            <person name="Sebaihia M."/>
            <person name="Bentley S.D."/>
            <person name="Parkhill J."/>
            <person name="Harvill E.T."/>
        </authorList>
    </citation>
    <scope>NUCLEOTIDE SEQUENCE [LARGE SCALE GENOMIC DNA]</scope>
    <source>
        <strain evidence="2 3">253</strain>
    </source>
</reference>
<evidence type="ECO:0000256" key="1">
    <source>
        <dbReference type="SAM" id="Phobius"/>
    </source>
</evidence>
<gene>
    <name evidence="2" type="ORF">BN112_3997</name>
</gene>
<dbReference type="OrthoDB" id="8640782at2"/>
<dbReference type="AlphaFoldDB" id="A0A0C6P8L5"/>
<keyword evidence="1" id="KW-1133">Transmembrane helix</keyword>
<feature type="transmembrane region" description="Helical" evidence="1">
    <location>
        <begin position="47"/>
        <end position="65"/>
    </location>
</feature>
<keyword evidence="1" id="KW-0812">Transmembrane</keyword>
<accession>A0A0C6P8L5</accession>
<evidence type="ECO:0000313" key="2">
    <source>
        <dbReference type="EMBL" id="CCJ55911.1"/>
    </source>
</evidence>
<organism evidence="2 3">
    <name type="scientific">Bordetella bronchiseptica 253</name>
    <dbReference type="NCBI Taxonomy" id="568707"/>
    <lineage>
        <taxon>Bacteria</taxon>
        <taxon>Pseudomonadati</taxon>
        <taxon>Pseudomonadota</taxon>
        <taxon>Betaproteobacteria</taxon>
        <taxon>Burkholderiales</taxon>
        <taxon>Alcaligenaceae</taxon>
        <taxon>Bordetella</taxon>
    </lineage>
</organism>
<evidence type="ECO:0000313" key="3">
    <source>
        <dbReference type="Proteomes" id="UP000007564"/>
    </source>
</evidence>